<dbReference type="InterPro" id="IPR002033">
    <property type="entry name" value="TatC"/>
</dbReference>
<accession>A0A5Q2N0E0</accession>
<keyword evidence="5" id="KW-0811">Translocation</keyword>
<keyword evidence="8" id="KW-1185">Reference proteome</keyword>
<feature type="transmembrane region" description="Helical" evidence="5">
    <location>
        <begin position="108"/>
        <end position="133"/>
    </location>
</feature>
<dbReference type="GO" id="GO:0043953">
    <property type="term" value="P:protein transport by the Tat complex"/>
    <property type="evidence" value="ECO:0007669"/>
    <property type="project" value="UniProtKB-UniRule"/>
</dbReference>
<dbReference type="RefSeq" id="WP_243137412.1">
    <property type="nucleotide sequence ID" value="NZ_CP045875.1"/>
</dbReference>
<evidence type="ECO:0000313" key="8">
    <source>
        <dbReference type="Proteomes" id="UP000366051"/>
    </source>
</evidence>
<keyword evidence="5" id="KW-0813">Transport</keyword>
<dbReference type="GO" id="GO:0065002">
    <property type="term" value="P:intracellular protein transmembrane transport"/>
    <property type="evidence" value="ECO:0007669"/>
    <property type="project" value="TreeGrafter"/>
</dbReference>
<dbReference type="KEGG" id="hcv:FTV88_1662"/>
<comment type="caution">
    <text evidence="5">Lacks conserved residue(s) required for the propagation of feature annotation.</text>
</comment>
<dbReference type="AlphaFoldDB" id="A0A5Q2N0E0"/>
<name>A0A5Q2N0E0_9FIRM</name>
<dbReference type="PANTHER" id="PTHR30371">
    <property type="entry name" value="SEC-INDEPENDENT PROTEIN TRANSLOCASE PROTEIN TATC"/>
    <property type="match status" value="1"/>
</dbReference>
<dbReference type="PANTHER" id="PTHR30371:SF0">
    <property type="entry name" value="SEC-INDEPENDENT PROTEIN TRANSLOCASE PROTEIN TATC, CHLOROPLASTIC-RELATED"/>
    <property type="match status" value="1"/>
</dbReference>
<feature type="transmembrane region" description="Helical" evidence="5">
    <location>
        <begin position="75"/>
        <end position="101"/>
    </location>
</feature>
<feature type="transmembrane region" description="Helical" evidence="5">
    <location>
        <begin position="20"/>
        <end position="41"/>
    </location>
</feature>
<reference evidence="8" key="1">
    <citation type="submission" date="2019-11" db="EMBL/GenBank/DDBJ databases">
        <title>Genome sequence of Heliorestis convoluta strain HH, an alkaliphilic and minimalistic phototrophic bacterium from a soda lake in Egypt.</title>
        <authorList>
            <person name="Dewey E.D."/>
            <person name="Stokes L.M."/>
            <person name="Burchell B.M."/>
            <person name="Shaffer K.N."/>
            <person name="Huntington A.M."/>
            <person name="Baker J.M."/>
            <person name="Nadendla S."/>
            <person name="Giglio M.G."/>
            <person name="Touchman J.W."/>
            <person name="Blankenship R.E."/>
            <person name="Madigan M.T."/>
            <person name="Sattley W.M."/>
        </authorList>
    </citation>
    <scope>NUCLEOTIDE SEQUENCE [LARGE SCALE GENOMIC DNA]</scope>
    <source>
        <strain evidence="8">HH</strain>
    </source>
</reference>
<feature type="transmembrane region" description="Helical" evidence="5">
    <location>
        <begin position="153"/>
        <end position="178"/>
    </location>
</feature>
<keyword evidence="4 5" id="KW-0472">Membrane</keyword>
<dbReference type="Proteomes" id="UP000366051">
    <property type="component" value="Chromosome"/>
</dbReference>
<dbReference type="EMBL" id="CP045875">
    <property type="protein sequence ID" value="QGG47761.1"/>
    <property type="molecule type" value="Genomic_DNA"/>
</dbReference>
<keyword evidence="5" id="KW-0653">Protein transport</keyword>
<keyword evidence="2 5" id="KW-0812">Transmembrane</keyword>
<keyword evidence="5" id="KW-1003">Cell membrane</keyword>
<proteinExistence type="inferred from homology"/>
<evidence type="ECO:0000256" key="4">
    <source>
        <dbReference type="ARBA" id="ARBA00023136"/>
    </source>
</evidence>
<feature type="compositionally biased region" description="Basic and acidic residues" evidence="6">
    <location>
        <begin position="254"/>
        <end position="266"/>
    </location>
</feature>
<comment type="subunit">
    <text evidence="5">Forms a complex with TatA.</text>
</comment>
<comment type="similarity">
    <text evidence="5">Belongs to the TatC family.</text>
</comment>
<feature type="region of interest" description="Disordered" evidence="6">
    <location>
        <begin position="239"/>
        <end position="266"/>
    </location>
</feature>
<organism evidence="7 8">
    <name type="scientific">Heliorestis convoluta</name>
    <dbReference type="NCBI Taxonomy" id="356322"/>
    <lineage>
        <taxon>Bacteria</taxon>
        <taxon>Bacillati</taxon>
        <taxon>Bacillota</taxon>
        <taxon>Clostridia</taxon>
        <taxon>Eubacteriales</taxon>
        <taxon>Heliobacteriaceae</taxon>
        <taxon>Heliorestis</taxon>
    </lineage>
</organism>
<sequence length="266" mass="30534">MAEEEKKENTMSLTDHLEELRNVLIWSLVFMAIGTAIAWIWHEELTAMLVKPLTDLGLKPVILRPAEGFFASLKVAFFAGLIIASPAVFWKIWSFIVPALYPNERKWVYILLPFSILLLVTGVLFSYFTVYPLAIRFLVTFGDFTPMLSIGEYLSFAITFILPFGIVFQLPLVVMFLVRIGVVNHHFLKHYRRHALILMFVMAAIFTPTPDVISQILMAGPMYILYEISIVIARVIEPKKKKESEEEDTEEKEEGSKEEAITERKE</sequence>
<evidence type="ECO:0000256" key="6">
    <source>
        <dbReference type="SAM" id="MobiDB-lite"/>
    </source>
</evidence>
<comment type="function">
    <text evidence="5">Part of the twin-arginine translocation (Tat) system that transports large folded proteins containing a characteristic twin-arginine motif in their signal peptide across membranes.</text>
</comment>
<dbReference type="GO" id="GO:0033281">
    <property type="term" value="C:TAT protein transport complex"/>
    <property type="evidence" value="ECO:0007669"/>
    <property type="project" value="UniProtKB-UniRule"/>
</dbReference>
<dbReference type="NCBIfam" id="TIGR00945">
    <property type="entry name" value="tatC"/>
    <property type="match status" value="1"/>
</dbReference>
<keyword evidence="3 5" id="KW-1133">Transmembrane helix</keyword>
<dbReference type="Pfam" id="PF00902">
    <property type="entry name" value="TatC"/>
    <property type="match status" value="1"/>
</dbReference>
<dbReference type="PRINTS" id="PR01840">
    <property type="entry name" value="TATCFAMILY"/>
</dbReference>
<evidence type="ECO:0000256" key="1">
    <source>
        <dbReference type="ARBA" id="ARBA00004141"/>
    </source>
</evidence>
<evidence type="ECO:0000256" key="5">
    <source>
        <dbReference type="HAMAP-Rule" id="MF_00902"/>
    </source>
</evidence>
<gene>
    <name evidence="5 7" type="primary">tatC</name>
    <name evidence="7" type="ORF">FTV88_1662</name>
</gene>
<dbReference type="HAMAP" id="MF_00902">
    <property type="entry name" value="TatC"/>
    <property type="match status" value="1"/>
</dbReference>
<comment type="subcellular location">
    <subcellularLocation>
        <location evidence="5">Cell membrane</location>
        <topology evidence="5">Multi-pass membrane protein</topology>
    </subcellularLocation>
    <subcellularLocation>
        <location evidence="1">Membrane</location>
        <topology evidence="1">Multi-pass membrane protein</topology>
    </subcellularLocation>
</comment>
<protein>
    <recommendedName>
        <fullName evidence="5">Sec-independent protein translocase protein TatC</fullName>
    </recommendedName>
</protein>
<dbReference type="GO" id="GO:0009977">
    <property type="term" value="F:proton motive force dependent protein transmembrane transporter activity"/>
    <property type="evidence" value="ECO:0007669"/>
    <property type="project" value="TreeGrafter"/>
</dbReference>
<evidence type="ECO:0000256" key="3">
    <source>
        <dbReference type="ARBA" id="ARBA00022989"/>
    </source>
</evidence>
<evidence type="ECO:0000256" key="2">
    <source>
        <dbReference type="ARBA" id="ARBA00022692"/>
    </source>
</evidence>
<evidence type="ECO:0000313" key="7">
    <source>
        <dbReference type="EMBL" id="QGG47761.1"/>
    </source>
</evidence>